<evidence type="ECO:0000313" key="4">
    <source>
        <dbReference type="EMBL" id="SFJ97709.1"/>
    </source>
</evidence>
<keyword evidence="5" id="KW-1185">Reference proteome</keyword>
<gene>
    <name evidence="4" type="ORF">SAMN05444581_10134</name>
</gene>
<sequence>MTSAISLRQPEDAERPGLVDLWEASWREAMPQIDFAARRDWFVAHVRALEAAGAVTTCAFDASGAMLGFLSIDPQTGYLDQIALAPDAKGGPAAKLLLAEARRLSPAKIELEVNQDNPRAMRFYEREGFRPIAEGANPRSGLKTWRLRWTGHDRDEI</sequence>
<proteinExistence type="predicted"/>
<dbReference type="SUPFAM" id="SSF55729">
    <property type="entry name" value="Acyl-CoA N-acyltransferases (Nat)"/>
    <property type="match status" value="1"/>
</dbReference>
<organism evidence="4 5">
    <name type="scientific">Methylocapsa palsarum</name>
    <dbReference type="NCBI Taxonomy" id="1612308"/>
    <lineage>
        <taxon>Bacteria</taxon>
        <taxon>Pseudomonadati</taxon>
        <taxon>Pseudomonadota</taxon>
        <taxon>Alphaproteobacteria</taxon>
        <taxon>Hyphomicrobiales</taxon>
        <taxon>Beijerinckiaceae</taxon>
        <taxon>Methylocapsa</taxon>
    </lineage>
</organism>
<dbReference type="AlphaFoldDB" id="A0A1I3VRE1"/>
<dbReference type="PROSITE" id="PS51186">
    <property type="entry name" value="GNAT"/>
    <property type="match status" value="1"/>
</dbReference>
<keyword evidence="2" id="KW-0012">Acyltransferase</keyword>
<protein>
    <submittedName>
        <fullName evidence="4">Putative acetyltransferase</fullName>
    </submittedName>
</protein>
<evidence type="ECO:0000313" key="5">
    <source>
        <dbReference type="Proteomes" id="UP000198755"/>
    </source>
</evidence>
<feature type="domain" description="N-acetyltransferase" evidence="3">
    <location>
        <begin position="5"/>
        <end position="152"/>
    </location>
</feature>
<dbReference type="OrthoDB" id="2135706at2"/>
<dbReference type="Gene3D" id="3.40.630.30">
    <property type="match status" value="1"/>
</dbReference>
<dbReference type="InterPro" id="IPR000182">
    <property type="entry name" value="GNAT_dom"/>
</dbReference>
<accession>A0A1I3VRE1</accession>
<dbReference type="EMBL" id="FOSN01000001">
    <property type="protein sequence ID" value="SFJ97709.1"/>
    <property type="molecule type" value="Genomic_DNA"/>
</dbReference>
<dbReference type="InterPro" id="IPR050832">
    <property type="entry name" value="Bact_Acetyltransf"/>
</dbReference>
<evidence type="ECO:0000256" key="2">
    <source>
        <dbReference type="ARBA" id="ARBA00023315"/>
    </source>
</evidence>
<dbReference type="InterPro" id="IPR016181">
    <property type="entry name" value="Acyl_CoA_acyltransferase"/>
</dbReference>
<dbReference type="GO" id="GO:0016747">
    <property type="term" value="F:acyltransferase activity, transferring groups other than amino-acyl groups"/>
    <property type="evidence" value="ECO:0007669"/>
    <property type="project" value="InterPro"/>
</dbReference>
<dbReference type="Proteomes" id="UP000198755">
    <property type="component" value="Unassembled WGS sequence"/>
</dbReference>
<dbReference type="Pfam" id="PF00583">
    <property type="entry name" value="Acetyltransf_1"/>
    <property type="match status" value="1"/>
</dbReference>
<keyword evidence="1 4" id="KW-0808">Transferase</keyword>
<dbReference type="STRING" id="1612308.SAMN05444581_10134"/>
<evidence type="ECO:0000256" key="1">
    <source>
        <dbReference type="ARBA" id="ARBA00022679"/>
    </source>
</evidence>
<name>A0A1I3VRE1_9HYPH</name>
<evidence type="ECO:0000259" key="3">
    <source>
        <dbReference type="PROSITE" id="PS51186"/>
    </source>
</evidence>
<dbReference type="PANTHER" id="PTHR43877">
    <property type="entry name" value="AMINOALKYLPHOSPHONATE N-ACETYLTRANSFERASE-RELATED-RELATED"/>
    <property type="match status" value="1"/>
</dbReference>
<reference evidence="4 5" key="1">
    <citation type="submission" date="2016-10" db="EMBL/GenBank/DDBJ databases">
        <authorList>
            <person name="de Groot N.N."/>
        </authorList>
    </citation>
    <scope>NUCLEOTIDE SEQUENCE [LARGE SCALE GENOMIC DNA]</scope>
    <source>
        <strain evidence="4 5">NE2</strain>
    </source>
</reference>
<dbReference type="RefSeq" id="WP_091675648.1">
    <property type="nucleotide sequence ID" value="NZ_FOSN01000001.1"/>
</dbReference>